<name>A0A1I2QHV4_9BACL</name>
<reference evidence="1 2" key="1">
    <citation type="submission" date="2016-10" db="EMBL/GenBank/DDBJ databases">
        <authorList>
            <person name="de Groot N.N."/>
        </authorList>
    </citation>
    <scope>NUCLEOTIDE SEQUENCE [LARGE SCALE GENOMIC DNA]</scope>
    <source>
        <strain evidence="1 2">DSM 44945</strain>
    </source>
</reference>
<gene>
    <name evidence="1" type="ORF">SAMN04488025_1239</name>
</gene>
<accession>A0A1I2QHV4</accession>
<dbReference type="EMBL" id="FOOK01000023">
    <property type="protein sequence ID" value="SFG25797.1"/>
    <property type="molecule type" value="Genomic_DNA"/>
</dbReference>
<dbReference type="AlphaFoldDB" id="A0A1I2QHV4"/>
<keyword evidence="2" id="KW-1185">Reference proteome</keyword>
<evidence type="ECO:0000313" key="2">
    <source>
        <dbReference type="Proteomes" id="UP000198661"/>
    </source>
</evidence>
<protein>
    <submittedName>
        <fullName evidence="1">Uncharacterized protein</fullName>
    </submittedName>
</protein>
<sequence>MLYPLADTWIFCPKERYVVEYYHEGESFLGFYTGYMVFIDLR</sequence>
<organism evidence="1 2">
    <name type="scientific">Planifilum fulgidum</name>
    <dbReference type="NCBI Taxonomy" id="201973"/>
    <lineage>
        <taxon>Bacteria</taxon>
        <taxon>Bacillati</taxon>
        <taxon>Bacillota</taxon>
        <taxon>Bacilli</taxon>
        <taxon>Bacillales</taxon>
        <taxon>Thermoactinomycetaceae</taxon>
        <taxon>Planifilum</taxon>
    </lineage>
</organism>
<proteinExistence type="predicted"/>
<evidence type="ECO:0000313" key="1">
    <source>
        <dbReference type="EMBL" id="SFG25797.1"/>
    </source>
</evidence>
<dbReference type="Proteomes" id="UP000198661">
    <property type="component" value="Unassembled WGS sequence"/>
</dbReference>